<dbReference type="GeneID" id="120280327"/>
<evidence type="ECO:0000313" key="3">
    <source>
        <dbReference type="RefSeq" id="XP_039143057.1"/>
    </source>
</evidence>
<feature type="domain" description="Erythromycin biosynthesis protein CIII-like C-terminal" evidence="1">
    <location>
        <begin position="380"/>
        <end position="472"/>
    </location>
</feature>
<organism evidence="2 3">
    <name type="scientific">Dioscorea cayennensis subsp. rotundata</name>
    <name type="common">White Guinea yam</name>
    <name type="synonym">Dioscorea rotundata</name>
    <dbReference type="NCBI Taxonomy" id="55577"/>
    <lineage>
        <taxon>Eukaryota</taxon>
        <taxon>Viridiplantae</taxon>
        <taxon>Streptophyta</taxon>
        <taxon>Embryophyta</taxon>
        <taxon>Tracheophyta</taxon>
        <taxon>Spermatophyta</taxon>
        <taxon>Magnoliopsida</taxon>
        <taxon>Liliopsida</taxon>
        <taxon>Dioscoreales</taxon>
        <taxon>Dioscoreaceae</taxon>
        <taxon>Dioscorea</taxon>
    </lineage>
</organism>
<dbReference type="RefSeq" id="XP_039143057.1">
    <property type="nucleotide sequence ID" value="XM_039287123.1"/>
</dbReference>
<dbReference type="Pfam" id="PF06722">
    <property type="entry name" value="EryCIII-like_C"/>
    <property type="match status" value="1"/>
</dbReference>
<dbReference type="Gene3D" id="3.40.50.2000">
    <property type="entry name" value="Glycogen Phosphorylase B"/>
    <property type="match status" value="2"/>
</dbReference>
<gene>
    <name evidence="3" type="primary">LOC120280327</name>
</gene>
<proteinExistence type="predicted"/>
<dbReference type="InterPro" id="IPR010610">
    <property type="entry name" value="EryCIII-like_C"/>
</dbReference>
<reference evidence="3" key="1">
    <citation type="submission" date="2025-08" db="UniProtKB">
        <authorList>
            <consortium name="RefSeq"/>
        </authorList>
    </citation>
    <scope>IDENTIFICATION</scope>
</reference>
<sequence>MAGESRRARALFMAFGTKGDVLPIAAIAAALARDQLQYQVLLITHLAHRSISDRLEGIGVSFVPISSPPVVPAAVLDDSESLSFSTRKRVIRDEHRKECCFAMERVFGDGPSLEGDFIVINLFALEGWSLAELFQVRCVVAAPYVVPYSAPSSFEHRFRQELPLLYKYFQEAPANKVCWNDVMHWMWPLFTEEWGSWRSDCLNLSPFPFTDPVTNLPMWHVREESPLLLYGFSKEIVECPGYWPSNSRVCGFWFLPMEWQFSCDKCREIIFSNPSSYKLCVNHADLQNFILEPSGPCKPIFVGLSSIGSMGYLTNPRAFLLVLKAVVEITNHKIVLFSAGYEPLDALIRSLTGSSSEQEQLKGSEDGISLFNNRLFCFSGCIPYSWIFPKCAVAIHHGGSGSTAAALHAGIPQILCPFLLDQFYWAERLCWLGVAPTPLQKQHLVPDSDDAQSIQLAADALSKAVTTALSREIKDQATIIARRISAGGWSQRSY</sequence>
<protein>
    <submittedName>
        <fullName evidence="3">LOW QUALITY PROTEIN: sterol 3-beta-glucosyltransferase</fullName>
    </submittedName>
</protein>
<dbReference type="InterPro" id="IPR050426">
    <property type="entry name" value="Glycosyltransferase_28"/>
</dbReference>
<dbReference type="Proteomes" id="UP001515500">
    <property type="component" value="Chromosome 17"/>
</dbReference>
<evidence type="ECO:0000313" key="2">
    <source>
        <dbReference type="Proteomes" id="UP001515500"/>
    </source>
</evidence>
<accession>A0AB40CUF9</accession>
<dbReference type="AlphaFoldDB" id="A0AB40CUF9"/>
<keyword evidence="2" id="KW-1185">Reference proteome</keyword>
<dbReference type="GO" id="GO:0016757">
    <property type="term" value="F:glycosyltransferase activity"/>
    <property type="evidence" value="ECO:0007669"/>
    <property type="project" value="UniProtKB-ARBA"/>
</dbReference>
<name>A0AB40CUF9_DIOCR</name>
<evidence type="ECO:0000259" key="1">
    <source>
        <dbReference type="Pfam" id="PF06722"/>
    </source>
</evidence>
<dbReference type="PANTHER" id="PTHR48050">
    <property type="entry name" value="STEROL 3-BETA-GLUCOSYLTRANSFERASE"/>
    <property type="match status" value="1"/>
</dbReference>
<dbReference type="SUPFAM" id="SSF53756">
    <property type="entry name" value="UDP-Glycosyltransferase/glycogen phosphorylase"/>
    <property type="match status" value="1"/>
</dbReference>
<dbReference type="PANTHER" id="PTHR48050:SF11">
    <property type="entry name" value="GLYCOSYLTRANSFERASE"/>
    <property type="match status" value="1"/>
</dbReference>